<dbReference type="Proteomes" id="UP000293547">
    <property type="component" value="Unassembled WGS sequence"/>
</dbReference>
<protein>
    <submittedName>
        <fullName evidence="1">Uncharacterized protein</fullName>
    </submittedName>
</protein>
<evidence type="ECO:0000313" key="1">
    <source>
        <dbReference type="EMBL" id="KAB2111118.1"/>
    </source>
</evidence>
<comment type="caution">
    <text evidence="1">The sequence shown here is derived from an EMBL/GenBank/DDBJ whole genome shotgun (WGS) entry which is preliminary data.</text>
</comment>
<evidence type="ECO:0000313" key="2">
    <source>
        <dbReference type="Proteomes" id="UP000293547"/>
    </source>
</evidence>
<proteinExistence type="predicted"/>
<keyword evidence="2" id="KW-1185">Reference proteome</keyword>
<sequence length="44" mass="4890">MLVFTKALDKHWSKDFLVALRANSNAEDDLESKGISVLLPTTDV</sequence>
<name>A0ACB6G395_9PLEO</name>
<gene>
    <name evidence="1" type="ORF">AG0111_0g1992</name>
</gene>
<dbReference type="EMBL" id="PDWZ02000001">
    <property type="protein sequence ID" value="KAB2111118.1"/>
    <property type="molecule type" value="Genomic_DNA"/>
</dbReference>
<accession>A0ACB6G395</accession>
<reference evidence="1 2" key="1">
    <citation type="journal article" date="2019" name="bioRxiv">
        <title>Genomics, evolutionary history and diagnostics of the Alternaria alternata species group including apple and Asian pear pathotypes.</title>
        <authorList>
            <person name="Armitage A.D."/>
            <person name="Cockerton H.M."/>
            <person name="Sreenivasaprasad S."/>
            <person name="Woodhall J.W."/>
            <person name="Lane C.R."/>
            <person name="Harrison R.J."/>
            <person name="Clarkson J.P."/>
        </authorList>
    </citation>
    <scope>NUCLEOTIDE SEQUENCE [LARGE SCALE GENOMIC DNA]</scope>
    <source>
        <strain evidence="1 2">FERA 650</strain>
    </source>
</reference>
<organism evidence="1 2">
    <name type="scientific">Alternaria gaisen</name>
    <dbReference type="NCBI Taxonomy" id="167740"/>
    <lineage>
        <taxon>Eukaryota</taxon>
        <taxon>Fungi</taxon>
        <taxon>Dikarya</taxon>
        <taxon>Ascomycota</taxon>
        <taxon>Pezizomycotina</taxon>
        <taxon>Dothideomycetes</taxon>
        <taxon>Pleosporomycetidae</taxon>
        <taxon>Pleosporales</taxon>
        <taxon>Pleosporineae</taxon>
        <taxon>Pleosporaceae</taxon>
        <taxon>Alternaria</taxon>
        <taxon>Alternaria sect. Alternaria</taxon>
    </lineage>
</organism>